<dbReference type="OrthoDB" id="270584at2759"/>
<feature type="repeat" description="Solcar" evidence="14">
    <location>
        <begin position="232"/>
        <end position="321"/>
    </location>
</feature>
<dbReference type="Proteomes" id="UP000789595">
    <property type="component" value="Unassembled WGS sequence"/>
</dbReference>
<comment type="similarity">
    <text evidence="2 15">Belongs to the mitochondrial carrier (TC 2.A.29) family.</text>
</comment>
<dbReference type="InterPro" id="IPR002067">
    <property type="entry name" value="MCP"/>
</dbReference>
<comment type="caution">
    <text evidence="17">The sequence shown here is derived from an EMBL/GenBank/DDBJ whole genome shotgun (WGS) entry which is preliminary data.</text>
</comment>
<keyword evidence="8" id="KW-0999">Mitochondrion inner membrane</keyword>
<dbReference type="InterPro" id="IPR023395">
    <property type="entry name" value="MCP_dom_sf"/>
</dbReference>
<dbReference type="PRINTS" id="PR00926">
    <property type="entry name" value="MITOCARRIER"/>
</dbReference>
<comment type="function">
    <text evidence="13">ADP:ATP antiporter that mediates import of ADP into the mitochondrial matrix for ATP synthesis, and export of ATP out to fuel the cell. Cycles between the cytoplasmic-open state (c-state) and the matrix-open state (m-state): operates by the alternating access mechanism with a single substrate-binding site intermittently exposed to either the cytosolic (c-state) or matrix (m-state) side of the inner mitochondrial membrane.</text>
</comment>
<keyword evidence="4 15" id="KW-0813">Transport</keyword>
<dbReference type="GO" id="GO:1990544">
    <property type="term" value="P:mitochondrial ATP transmembrane transport"/>
    <property type="evidence" value="ECO:0007669"/>
    <property type="project" value="InterPro"/>
</dbReference>
<evidence type="ECO:0000256" key="15">
    <source>
        <dbReference type="RuleBase" id="RU000488"/>
    </source>
</evidence>
<comment type="subcellular location">
    <subcellularLocation>
        <location evidence="16">Membrane</location>
        <topology evidence="16">Multi-pass membrane protein</topology>
    </subcellularLocation>
    <subcellularLocation>
        <location evidence="1">Mitochondrion inner membrane</location>
        <topology evidence="1">Multi-pass membrane protein</topology>
    </subcellularLocation>
</comment>
<feature type="repeat" description="Solcar" evidence="14">
    <location>
        <begin position="39"/>
        <end position="123"/>
    </location>
</feature>
<evidence type="ECO:0000256" key="3">
    <source>
        <dbReference type="ARBA" id="ARBA00011245"/>
    </source>
</evidence>
<evidence type="ECO:0000256" key="8">
    <source>
        <dbReference type="ARBA" id="ARBA00022792"/>
    </source>
</evidence>
<dbReference type="GO" id="GO:0005471">
    <property type="term" value="F:ATP:ADP antiporter activity"/>
    <property type="evidence" value="ECO:0007669"/>
    <property type="project" value="UniProtKB-UniRule"/>
</dbReference>
<dbReference type="PANTHER" id="PTHR45635:SF14">
    <property type="entry name" value="ADP_ATP TRANSLOCASE"/>
    <property type="match status" value="1"/>
</dbReference>
<feature type="transmembrane region" description="Helical" evidence="16">
    <location>
        <begin position="95"/>
        <end position="116"/>
    </location>
</feature>
<reference evidence="17" key="1">
    <citation type="submission" date="2021-11" db="EMBL/GenBank/DDBJ databases">
        <authorList>
            <consortium name="Genoscope - CEA"/>
            <person name="William W."/>
        </authorList>
    </citation>
    <scope>NUCLEOTIDE SEQUENCE</scope>
</reference>
<evidence type="ECO:0000256" key="7">
    <source>
        <dbReference type="ARBA" id="ARBA00022737"/>
    </source>
</evidence>
<evidence type="ECO:0000256" key="2">
    <source>
        <dbReference type="ARBA" id="ARBA00006375"/>
    </source>
</evidence>
<evidence type="ECO:0000256" key="9">
    <source>
        <dbReference type="ARBA" id="ARBA00022989"/>
    </source>
</evidence>
<proteinExistence type="inferred from homology"/>
<evidence type="ECO:0000313" key="17">
    <source>
        <dbReference type="EMBL" id="CAH0366657.1"/>
    </source>
</evidence>
<evidence type="ECO:0000313" key="18">
    <source>
        <dbReference type="Proteomes" id="UP000789595"/>
    </source>
</evidence>
<feature type="transmembrane region" description="Helical" evidence="16">
    <location>
        <begin position="137"/>
        <end position="156"/>
    </location>
</feature>
<dbReference type="PANTHER" id="PTHR45635">
    <property type="entry name" value="ADP,ATP CARRIER PROTEIN 1-RELATED-RELATED"/>
    <property type="match status" value="1"/>
</dbReference>
<gene>
    <name evidence="17" type="ORF">PECAL_1P31620</name>
</gene>
<evidence type="ECO:0000256" key="10">
    <source>
        <dbReference type="ARBA" id="ARBA00023128"/>
    </source>
</evidence>
<evidence type="ECO:0000256" key="16">
    <source>
        <dbReference type="RuleBase" id="RU368008"/>
    </source>
</evidence>
<dbReference type="InterPro" id="IPR018108">
    <property type="entry name" value="MCP_transmembrane"/>
</dbReference>
<name>A0A8J2SAV8_9STRA</name>
<keyword evidence="5" id="KW-0050">Antiport</keyword>
<keyword evidence="10" id="KW-0496">Mitochondrion</keyword>
<evidence type="ECO:0000256" key="5">
    <source>
        <dbReference type="ARBA" id="ARBA00022449"/>
    </source>
</evidence>
<dbReference type="Gene3D" id="1.50.40.10">
    <property type="entry name" value="Mitochondrial carrier domain"/>
    <property type="match status" value="1"/>
</dbReference>
<evidence type="ECO:0000256" key="6">
    <source>
        <dbReference type="ARBA" id="ARBA00022692"/>
    </source>
</evidence>
<protein>
    <recommendedName>
        <fullName evidence="16">ADP/ATP translocase</fullName>
    </recommendedName>
    <alternativeName>
        <fullName evidence="16">ADP,ATP carrier protein</fullName>
    </alternativeName>
</protein>
<accession>A0A8J2SAV8</accession>
<keyword evidence="6 14" id="KW-0812">Transmembrane</keyword>
<evidence type="ECO:0000256" key="1">
    <source>
        <dbReference type="ARBA" id="ARBA00004448"/>
    </source>
</evidence>
<evidence type="ECO:0000256" key="11">
    <source>
        <dbReference type="ARBA" id="ARBA00023136"/>
    </source>
</evidence>
<organism evidence="17 18">
    <name type="scientific">Pelagomonas calceolata</name>
    <dbReference type="NCBI Taxonomy" id="35677"/>
    <lineage>
        <taxon>Eukaryota</taxon>
        <taxon>Sar</taxon>
        <taxon>Stramenopiles</taxon>
        <taxon>Ochrophyta</taxon>
        <taxon>Pelagophyceae</taxon>
        <taxon>Pelagomonadales</taxon>
        <taxon>Pelagomonadaceae</taxon>
        <taxon>Pelagomonas</taxon>
    </lineage>
</organism>
<feature type="transmembrane region" description="Helical" evidence="16">
    <location>
        <begin position="197"/>
        <end position="215"/>
    </location>
</feature>
<comment type="function">
    <text evidence="16">Catalyzes the exchange of ADP and ATP across the membrane.</text>
</comment>
<dbReference type="SUPFAM" id="SSF103506">
    <property type="entry name" value="Mitochondrial carrier"/>
    <property type="match status" value="1"/>
</dbReference>
<keyword evidence="9 16" id="KW-1133">Transmembrane helix</keyword>
<comment type="caution">
    <text evidence="16">Lacks conserved residue(s) required for the propagation of feature annotation.</text>
</comment>
<evidence type="ECO:0000256" key="14">
    <source>
        <dbReference type="PROSITE-ProRule" id="PRU00282"/>
    </source>
</evidence>
<keyword evidence="18" id="KW-1185">Reference proteome</keyword>
<dbReference type="PRINTS" id="PR00927">
    <property type="entry name" value="ADPTRNSLCASE"/>
</dbReference>
<feature type="repeat" description="Solcar" evidence="14">
    <location>
        <begin position="135"/>
        <end position="222"/>
    </location>
</feature>
<dbReference type="Pfam" id="PF00153">
    <property type="entry name" value="Mito_carr"/>
    <property type="match status" value="3"/>
</dbReference>
<dbReference type="InterPro" id="IPR002113">
    <property type="entry name" value="ADT_euk_type"/>
</dbReference>
<sequence length="324" mass="35373">MPRTWTSEIALASGGVALSVAAGALGAKLAGAVDGLGFTEAVRRFVAGGISGAVAKTISAPLAAIKLKLQCTEDDDEGALDCARRIFEREGWQGFYRGNLANVLGYFPTQAFNFAFKDKIKRLMPKVDRKKHPWRALAVNVVAGGIAGAGSLSLVYPLDTARTQLLICTNDDGSPKYANMADFFRDWNGDVRRLYEGYVVSVAGIIPFRAIYFIVNDTLRAILPWIRDEGLKGIVSKFTCAQSAALCAAYASYPFDTVRRRLQADAQRPLGERRYKGNLDCLKKIYRVEGVRALFRGAGYNALRTITSALALVAYGELKKRKRA</sequence>
<comment type="catalytic activity">
    <reaction evidence="12">
        <text>ADP(in) + ATP(out) = ADP(out) + ATP(in)</text>
        <dbReference type="Rhea" id="RHEA:34999"/>
        <dbReference type="ChEBI" id="CHEBI:30616"/>
        <dbReference type="ChEBI" id="CHEBI:456216"/>
    </reaction>
    <physiologicalReaction direction="left-to-right" evidence="12">
        <dbReference type="Rhea" id="RHEA:35000"/>
    </physiologicalReaction>
</comment>
<comment type="subunit">
    <text evidence="3 16">Monomer.</text>
</comment>
<keyword evidence="11 14" id="KW-0472">Membrane</keyword>
<dbReference type="AlphaFoldDB" id="A0A8J2SAV8"/>
<dbReference type="EMBL" id="CAKKNE010000001">
    <property type="protein sequence ID" value="CAH0366657.1"/>
    <property type="molecule type" value="Genomic_DNA"/>
</dbReference>
<evidence type="ECO:0000256" key="4">
    <source>
        <dbReference type="ARBA" id="ARBA00022448"/>
    </source>
</evidence>
<dbReference type="PROSITE" id="PS50920">
    <property type="entry name" value="SOLCAR"/>
    <property type="match status" value="3"/>
</dbReference>
<dbReference type="GO" id="GO:0005743">
    <property type="term" value="C:mitochondrial inner membrane"/>
    <property type="evidence" value="ECO:0007669"/>
    <property type="project" value="UniProtKB-SubCell"/>
</dbReference>
<evidence type="ECO:0000256" key="12">
    <source>
        <dbReference type="ARBA" id="ARBA00024143"/>
    </source>
</evidence>
<evidence type="ECO:0000256" key="13">
    <source>
        <dbReference type="ARBA" id="ARBA00045250"/>
    </source>
</evidence>
<keyword evidence="7" id="KW-0677">Repeat</keyword>
<dbReference type="GO" id="GO:0140021">
    <property type="term" value="P:mitochondrial ADP transmembrane transport"/>
    <property type="evidence" value="ECO:0007669"/>
    <property type="project" value="InterPro"/>
</dbReference>